<dbReference type="AlphaFoldDB" id="A0A8B0SVY1"/>
<proteinExistence type="predicted"/>
<dbReference type="EMBL" id="MN956836">
    <property type="protein sequence ID" value="QTX14950.1"/>
    <property type="molecule type" value="Genomic_DNA"/>
</dbReference>
<accession>A0A8B0SVY1</accession>
<name>A0A8B0SVY1_KLEPN</name>
<reference evidence="1" key="1">
    <citation type="submission" date="2020-01" db="EMBL/GenBank/DDBJ databases">
        <authorList>
            <person name="Qin S."/>
        </authorList>
    </citation>
    <scope>NUCLEOTIDE SEQUENCE</scope>
    <source>
        <strain evidence="1">CVir17-16-YZ6g</strain>
        <plasmid evidence="1">p17-15-vir-like</plasmid>
    </source>
</reference>
<geneLocation type="plasmid" evidence="1">
    <name>p17-15-vir-like</name>
</geneLocation>
<sequence>MLRILHRAFFRWFSISGSFSSIINWIAGGIKSIYRESSRS</sequence>
<organism evidence="1">
    <name type="scientific">Klebsiella pneumoniae</name>
    <dbReference type="NCBI Taxonomy" id="573"/>
    <lineage>
        <taxon>Bacteria</taxon>
        <taxon>Pseudomonadati</taxon>
        <taxon>Pseudomonadota</taxon>
        <taxon>Gammaproteobacteria</taxon>
        <taxon>Enterobacterales</taxon>
        <taxon>Enterobacteriaceae</taxon>
        <taxon>Klebsiella/Raoultella group</taxon>
        <taxon>Klebsiella</taxon>
        <taxon>Klebsiella pneumoniae complex</taxon>
    </lineage>
</organism>
<keyword evidence="1" id="KW-0614">Plasmid</keyword>
<evidence type="ECO:0000313" key="1">
    <source>
        <dbReference type="EMBL" id="QTX14950.1"/>
    </source>
</evidence>
<protein>
    <submittedName>
        <fullName evidence="1">Uncharacterized protein</fullName>
    </submittedName>
</protein>